<organism evidence="1 2">
    <name type="scientific">Avena sativa</name>
    <name type="common">Oat</name>
    <dbReference type="NCBI Taxonomy" id="4498"/>
    <lineage>
        <taxon>Eukaryota</taxon>
        <taxon>Viridiplantae</taxon>
        <taxon>Streptophyta</taxon>
        <taxon>Embryophyta</taxon>
        <taxon>Tracheophyta</taxon>
        <taxon>Spermatophyta</taxon>
        <taxon>Magnoliopsida</taxon>
        <taxon>Liliopsida</taxon>
        <taxon>Poales</taxon>
        <taxon>Poaceae</taxon>
        <taxon>BOP clade</taxon>
        <taxon>Pooideae</taxon>
        <taxon>Poodae</taxon>
        <taxon>Poeae</taxon>
        <taxon>Poeae Chloroplast Group 1 (Aveneae type)</taxon>
        <taxon>Aveninae</taxon>
        <taxon>Avena</taxon>
    </lineage>
</organism>
<reference evidence="1" key="2">
    <citation type="submission" date="2025-09" db="UniProtKB">
        <authorList>
            <consortium name="EnsemblPlants"/>
        </authorList>
    </citation>
    <scope>IDENTIFICATION</scope>
</reference>
<sequence length="417" mass="46436">MPPGGAGGGEHGCAAQDRPPAAGGRDEGAPLHSTPPLPAVALLASEEKEQQQEHQQERQHPTASLPEGPLVEILARVPYRSLCRFKCVCKAWLALCSSRDICKRSPQTLSGFFYTDISGLHFRNLSGRGPPLVDPSLSFLRESHTDVFVEQFGDGLLLCRCWNMGTEIDYIVCNPATEEWTVLPPLVLPAQVFGHLLHFRPIAYLGFDAAVPSRFVVFAPLTNGLNDSGKVAIYSSETGQWIYVQSKWAAGTLVYHSRKTHVFLNGTMHLTTLHKSIVTIDTEGKVWREIKMPDDLPSSSDIVSVGKSQGRLYVWQIDNPNNCQLYIWVLEDYCTGKWTLKHTVDILELFGRRYGKDKDSFKMFAVHPDCNVIFLTDGEKMTVSYDLDNEEVNVICTEAMYGLPYIPCFAELMSAGH</sequence>
<protein>
    <submittedName>
        <fullName evidence="1">Uncharacterized protein</fullName>
    </submittedName>
</protein>
<name>A0ACD5TDI0_AVESA</name>
<proteinExistence type="predicted"/>
<evidence type="ECO:0000313" key="1">
    <source>
        <dbReference type="EnsemblPlants" id="AVESA.00010b.r2.1AG0035190.1.CDS"/>
    </source>
</evidence>
<evidence type="ECO:0000313" key="2">
    <source>
        <dbReference type="Proteomes" id="UP001732700"/>
    </source>
</evidence>
<dbReference type="EnsemblPlants" id="AVESA.00010b.r2.1AG0035190.1">
    <property type="protein sequence ID" value="AVESA.00010b.r2.1AG0035190.1.CDS"/>
    <property type="gene ID" value="AVESA.00010b.r2.1AG0035190"/>
</dbReference>
<accession>A0ACD5TDI0</accession>
<dbReference type="Proteomes" id="UP001732700">
    <property type="component" value="Chromosome 1A"/>
</dbReference>
<reference evidence="1" key="1">
    <citation type="submission" date="2021-05" db="EMBL/GenBank/DDBJ databases">
        <authorList>
            <person name="Scholz U."/>
            <person name="Mascher M."/>
            <person name="Fiebig A."/>
        </authorList>
    </citation>
    <scope>NUCLEOTIDE SEQUENCE [LARGE SCALE GENOMIC DNA]</scope>
</reference>
<keyword evidence="2" id="KW-1185">Reference proteome</keyword>